<name>A0ABS9SLR6_9BACT</name>
<reference evidence="2 3" key="1">
    <citation type="submission" date="2022-02" db="EMBL/GenBank/DDBJ databases">
        <authorList>
            <person name="Min J."/>
        </authorList>
    </citation>
    <scope>NUCLEOTIDE SEQUENCE [LARGE SCALE GENOMIC DNA]</scope>
    <source>
        <strain evidence="2 3">GR10-1</strain>
    </source>
</reference>
<evidence type="ECO:0000313" key="2">
    <source>
        <dbReference type="EMBL" id="MCH5599324.1"/>
    </source>
</evidence>
<dbReference type="Gene3D" id="1.10.3500.10">
    <property type="entry name" value="Tex N-terminal region-like"/>
    <property type="match status" value="1"/>
</dbReference>
<protein>
    <recommendedName>
        <fullName evidence="1">Tex-like central region domain-containing protein</fullName>
    </recommendedName>
</protein>
<keyword evidence="3" id="KW-1185">Reference proteome</keyword>
<sequence length="138" mass="15560">MEAAGKLTPELKLRIENCINATELEDIYLPYKPKRKTKATVAIEKGLEPLAQTIFDQTKNISEEEIAAFFTEQVKDKTEALQGARDIIAEWVAESEQARTLIRSMFQESSTISARVLSTKKNQKKRKNTATTLSLKSL</sequence>
<dbReference type="InterPro" id="IPR023323">
    <property type="entry name" value="Tex-like_dom_sf"/>
</dbReference>
<dbReference type="Pfam" id="PF22706">
    <property type="entry name" value="Tex_central_region"/>
    <property type="match status" value="1"/>
</dbReference>
<feature type="domain" description="Tex-like central region" evidence="1">
    <location>
        <begin position="61"/>
        <end position="125"/>
    </location>
</feature>
<gene>
    <name evidence="2" type="ORF">MKP09_16105</name>
</gene>
<comment type="caution">
    <text evidence="2">The sequence shown here is derived from an EMBL/GenBank/DDBJ whole genome shotgun (WGS) entry which is preliminary data.</text>
</comment>
<organism evidence="2 3">
    <name type="scientific">Niabella ginsengisoli</name>
    <dbReference type="NCBI Taxonomy" id="522298"/>
    <lineage>
        <taxon>Bacteria</taxon>
        <taxon>Pseudomonadati</taxon>
        <taxon>Bacteroidota</taxon>
        <taxon>Chitinophagia</taxon>
        <taxon>Chitinophagales</taxon>
        <taxon>Chitinophagaceae</taxon>
        <taxon>Niabella</taxon>
    </lineage>
</organism>
<dbReference type="Gene3D" id="1.10.10.650">
    <property type="entry name" value="RuvA domain 2-like"/>
    <property type="match status" value="1"/>
</dbReference>
<dbReference type="SUPFAM" id="SSF158832">
    <property type="entry name" value="Tex N-terminal region-like"/>
    <property type="match status" value="1"/>
</dbReference>
<evidence type="ECO:0000259" key="1">
    <source>
        <dbReference type="Pfam" id="PF22706"/>
    </source>
</evidence>
<dbReference type="EMBL" id="JAKWBL010000003">
    <property type="protein sequence ID" value="MCH5599324.1"/>
    <property type="molecule type" value="Genomic_DNA"/>
</dbReference>
<proteinExistence type="predicted"/>
<dbReference type="InterPro" id="IPR055179">
    <property type="entry name" value="Tex-like_central_region"/>
</dbReference>
<evidence type="ECO:0000313" key="3">
    <source>
        <dbReference type="Proteomes" id="UP001202248"/>
    </source>
</evidence>
<accession>A0ABS9SLR6</accession>
<dbReference type="Proteomes" id="UP001202248">
    <property type="component" value="Unassembled WGS sequence"/>
</dbReference>
<dbReference type="InterPro" id="IPR023319">
    <property type="entry name" value="Tex-like_HTH_dom_sf"/>
</dbReference>